<sequence>MKAMILAAGKGTRARPLTTILPKPMIPLIRKPIMESIVEHLRKYGFNQLMVNTSYLSVDIENYFRDGHAWGVEIGYSYEGVMEGNTFVDNVLGSAGGMKHIQNFSGFFDGTFVVVCGDALIDVDFDQVLAFHRARKSVATLVMRPVSVDQVNKYGIVVTDEQGRVTKFQEKPKSEDALSNNANTGIYVFEPEIFDYIPDNVEYDIGSQLFPKLAELGVPFYGISLPFQWVDIGSLQDFWHVNRMILNQELPDYPMPGIQIAPQIWCGLNVKADFSTLDIEGPVYIGSSTEIQSGVTIKGPAIIGAGCLLEQGAIIDQSFIADYTRVGGIAHLYQQMIFAGKVISPDGMAIDLSEASLNWLIDDQRRKDIILAEKSLFSEFLDKDALI</sequence>
<dbReference type="Pfam" id="PF00483">
    <property type="entry name" value="NTP_transferase"/>
    <property type="match status" value="1"/>
</dbReference>
<dbReference type="EC" id="2.7.7.27" evidence="3"/>
<dbReference type="SUPFAM" id="SSF51161">
    <property type="entry name" value="Trimeric LpxA-like enzymes"/>
    <property type="match status" value="1"/>
</dbReference>
<dbReference type="eggNOG" id="COG1208">
    <property type="taxonomic scope" value="Bacteria"/>
</dbReference>
<keyword evidence="2" id="KW-0808">Transferase</keyword>
<dbReference type="EMBL" id="LN681231">
    <property type="protein sequence ID" value="CEK26829.1"/>
    <property type="molecule type" value="Genomic_DNA"/>
</dbReference>
<dbReference type="AlphaFoldDB" id="A0A085U5L6"/>
<dbReference type="GO" id="GO:0008878">
    <property type="term" value="F:glucose-1-phosphate adenylyltransferase activity"/>
    <property type="evidence" value="ECO:0007669"/>
    <property type="project" value="UniProtKB-EC"/>
</dbReference>
<dbReference type="Proteomes" id="UP000255169">
    <property type="component" value="Unassembled WGS sequence"/>
</dbReference>
<dbReference type="OrthoDB" id="9788272at2"/>
<dbReference type="EC" id="2.7.7.13" evidence="2"/>
<keyword evidence="2" id="KW-0548">Nucleotidyltransferase</keyword>
<gene>
    <name evidence="3" type="primary">glgC_1</name>
    <name evidence="2" type="ORF">CSF007_5310</name>
    <name evidence="3" type="ORF">NCTC10476_01050</name>
</gene>
<dbReference type="EMBL" id="UHJG01000001">
    <property type="protein sequence ID" value="SUP99798.1"/>
    <property type="molecule type" value="Genomic_DNA"/>
</dbReference>
<dbReference type="RefSeq" id="WP_004720132.1">
    <property type="nucleotide sequence ID" value="NZ_CCYO01000036.1"/>
</dbReference>
<dbReference type="STRING" id="29486.UGYR_15025"/>
<keyword evidence="4" id="KW-1185">Reference proteome</keyword>
<reference evidence="3 4" key="2">
    <citation type="submission" date="2018-06" db="EMBL/GenBank/DDBJ databases">
        <authorList>
            <consortium name="Pathogen Informatics"/>
            <person name="Doyle S."/>
        </authorList>
    </citation>
    <scope>NUCLEOTIDE SEQUENCE [LARGE SCALE GENOMIC DNA]</scope>
    <source>
        <strain evidence="3 4">NCTC10476</strain>
    </source>
</reference>
<dbReference type="InterPro" id="IPR050486">
    <property type="entry name" value="Mannose-1P_guanyltransferase"/>
</dbReference>
<evidence type="ECO:0000313" key="4">
    <source>
        <dbReference type="Proteomes" id="UP000255169"/>
    </source>
</evidence>
<name>A0A085U5L6_YERRU</name>
<dbReference type="PANTHER" id="PTHR22572">
    <property type="entry name" value="SUGAR-1-PHOSPHATE GUANYL TRANSFERASE"/>
    <property type="match status" value="1"/>
</dbReference>
<dbReference type="Gene3D" id="3.90.550.10">
    <property type="entry name" value="Spore Coat Polysaccharide Biosynthesis Protein SpsA, Chain A"/>
    <property type="match status" value="1"/>
</dbReference>
<feature type="domain" description="Nucleotidyl transferase" evidence="1">
    <location>
        <begin position="2"/>
        <end position="247"/>
    </location>
</feature>
<organism evidence="2">
    <name type="scientific">Yersinia ruckeri</name>
    <dbReference type="NCBI Taxonomy" id="29486"/>
    <lineage>
        <taxon>Bacteria</taxon>
        <taxon>Pseudomonadati</taxon>
        <taxon>Pseudomonadota</taxon>
        <taxon>Gammaproteobacteria</taxon>
        <taxon>Enterobacterales</taxon>
        <taxon>Yersiniaceae</taxon>
        <taxon>Yersinia</taxon>
    </lineage>
</organism>
<evidence type="ECO:0000259" key="1">
    <source>
        <dbReference type="Pfam" id="PF00483"/>
    </source>
</evidence>
<dbReference type="InterPro" id="IPR011004">
    <property type="entry name" value="Trimer_LpxA-like_sf"/>
</dbReference>
<evidence type="ECO:0000313" key="2">
    <source>
        <dbReference type="EMBL" id="CEK26829.1"/>
    </source>
</evidence>
<dbReference type="CDD" id="cd04181">
    <property type="entry name" value="NTP_transferase"/>
    <property type="match status" value="1"/>
</dbReference>
<evidence type="ECO:0000313" key="3">
    <source>
        <dbReference type="EMBL" id="SUP99798.1"/>
    </source>
</evidence>
<dbReference type="SUPFAM" id="SSF53448">
    <property type="entry name" value="Nucleotide-diphospho-sugar transferases"/>
    <property type="match status" value="1"/>
</dbReference>
<reference evidence="2" key="1">
    <citation type="journal article" date="2015" name="Genome Announc.">
        <title>Complete Genome Sequence of Yersinia ruckeri Strain CSF007-82, Etiologic Agent of Red Mouth Disease in Salmonid Fish.</title>
        <authorList>
            <person name="Nelson M.C."/>
            <person name="LaPatra S.E."/>
            <person name="Welch T.J."/>
            <person name="Graf J."/>
        </authorList>
    </citation>
    <scope>NUCLEOTIDE SEQUENCE</scope>
    <source>
        <strain evidence="2">CSF007-82</strain>
    </source>
</reference>
<dbReference type="GeneID" id="66878799"/>
<protein>
    <submittedName>
        <fullName evidence="3">Glucose-1-phosphate adenylyltransferase</fullName>
        <ecNumber evidence="3">2.7.7.27</ecNumber>
    </submittedName>
    <submittedName>
        <fullName evidence="2">Mannose-1-phosphate guanylyltransferase</fullName>
        <ecNumber evidence="2">2.7.7.13</ecNumber>
    </submittedName>
</protein>
<dbReference type="InterPro" id="IPR029044">
    <property type="entry name" value="Nucleotide-diphossugar_trans"/>
</dbReference>
<dbReference type="GO" id="GO:0004475">
    <property type="term" value="F:mannose-1-phosphate guanylyltransferase (GTP) activity"/>
    <property type="evidence" value="ECO:0007669"/>
    <property type="project" value="UniProtKB-EC"/>
</dbReference>
<dbReference type="Gene3D" id="2.160.10.10">
    <property type="entry name" value="Hexapeptide repeat proteins"/>
    <property type="match status" value="1"/>
</dbReference>
<proteinExistence type="predicted"/>
<dbReference type="InterPro" id="IPR005835">
    <property type="entry name" value="NTP_transferase_dom"/>
</dbReference>
<dbReference type="PATRIC" id="fig|29486.44.peg.2437"/>
<accession>A0A085U5L6</accession>